<dbReference type="Pfam" id="PF13472">
    <property type="entry name" value="Lipase_GDSL_2"/>
    <property type="match status" value="1"/>
</dbReference>
<protein>
    <submittedName>
        <fullName evidence="2">G-D-S-L family lipolytic protein</fullName>
    </submittedName>
</protein>
<reference evidence="2 3" key="1">
    <citation type="submission" date="2020-01" db="EMBL/GenBank/DDBJ databases">
        <title>Muriicola jejuensis KCTC 22299.</title>
        <authorList>
            <person name="Wang G."/>
        </authorList>
    </citation>
    <scope>NUCLEOTIDE SEQUENCE [LARGE SCALE GENOMIC DNA]</scope>
    <source>
        <strain evidence="2 3">KCTC 22299</strain>
    </source>
</reference>
<sequence length="222" mass="25950">MKDLRKFAFIFIHCACLVAVWGQEKEDYSDEVARISEKYRDIQEGSQRVVVFTGSSSIRLWKGLEDSFPSYHIVNTGFGGSESADLLRYVEPLVLAFRPEKVFIYEGDNDLSRRKSPGKVLKTTREILQRIWGQFPDTEVVLIAAKPSPDRWNLRRKFRRFNRKLERYAGKSDRVQFANVWDVMLRGDQVDQSLFIEDGLHMNEKGYALWYEVLSNYLKGHL</sequence>
<dbReference type="PANTHER" id="PTHR30383:SF5">
    <property type="entry name" value="SGNH HYDROLASE-TYPE ESTERASE DOMAIN-CONTAINING PROTEIN"/>
    <property type="match status" value="1"/>
</dbReference>
<dbReference type="Gene3D" id="3.40.50.1110">
    <property type="entry name" value="SGNH hydrolase"/>
    <property type="match status" value="1"/>
</dbReference>
<name>A0A6P0UFU3_9FLAO</name>
<evidence type="ECO:0000313" key="3">
    <source>
        <dbReference type="Proteomes" id="UP000468443"/>
    </source>
</evidence>
<keyword evidence="3" id="KW-1185">Reference proteome</keyword>
<evidence type="ECO:0000313" key="2">
    <source>
        <dbReference type="EMBL" id="NER10759.1"/>
    </source>
</evidence>
<dbReference type="RefSeq" id="WP_163693085.1">
    <property type="nucleotide sequence ID" value="NZ_FXTW01000002.1"/>
</dbReference>
<dbReference type="Proteomes" id="UP000468443">
    <property type="component" value="Unassembled WGS sequence"/>
</dbReference>
<evidence type="ECO:0000259" key="1">
    <source>
        <dbReference type="Pfam" id="PF13472"/>
    </source>
</evidence>
<dbReference type="InterPro" id="IPR051532">
    <property type="entry name" value="Ester_Hydrolysis_Enzymes"/>
</dbReference>
<dbReference type="SUPFAM" id="SSF52266">
    <property type="entry name" value="SGNH hydrolase"/>
    <property type="match status" value="1"/>
</dbReference>
<dbReference type="EMBL" id="JAABOP010000002">
    <property type="protein sequence ID" value="NER10759.1"/>
    <property type="molecule type" value="Genomic_DNA"/>
</dbReference>
<dbReference type="AlphaFoldDB" id="A0A6P0UFU3"/>
<organism evidence="2 3">
    <name type="scientific">Muriicola jejuensis</name>
    <dbReference type="NCBI Taxonomy" id="504488"/>
    <lineage>
        <taxon>Bacteria</taxon>
        <taxon>Pseudomonadati</taxon>
        <taxon>Bacteroidota</taxon>
        <taxon>Flavobacteriia</taxon>
        <taxon>Flavobacteriales</taxon>
        <taxon>Flavobacteriaceae</taxon>
        <taxon>Muriicola</taxon>
    </lineage>
</organism>
<dbReference type="PANTHER" id="PTHR30383">
    <property type="entry name" value="THIOESTERASE 1/PROTEASE 1/LYSOPHOSPHOLIPASE L1"/>
    <property type="match status" value="1"/>
</dbReference>
<dbReference type="GO" id="GO:0004622">
    <property type="term" value="F:phosphatidylcholine lysophospholipase activity"/>
    <property type="evidence" value="ECO:0007669"/>
    <property type="project" value="TreeGrafter"/>
</dbReference>
<comment type="caution">
    <text evidence="2">The sequence shown here is derived from an EMBL/GenBank/DDBJ whole genome shotgun (WGS) entry which is preliminary data.</text>
</comment>
<dbReference type="InterPro" id="IPR036514">
    <property type="entry name" value="SGNH_hydro_sf"/>
</dbReference>
<proteinExistence type="predicted"/>
<accession>A0A6P0UFU3</accession>
<gene>
    <name evidence="2" type="ORF">GWK09_09545</name>
</gene>
<dbReference type="InterPro" id="IPR013830">
    <property type="entry name" value="SGNH_hydro"/>
</dbReference>
<feature type="domain" description="SGNH hydrolase-type esterase" evidence="1">
    <location>
        <begin position="62"/>
        <end position="209"/>
    </location>
</feature>